<proteinExistence type="predicted"/>
<comment type="caution">
    <text evidence="2">The sequence shown here is derived from an EMBL/GenBank/DDBJ whole genome shotgun (WGS) entry which is preliminary data.</text>
</comment>
<keyword evidence="3" id="KW-1185">Reference proteome</keyword>
<organism evidence="2 3">
    <name type="scientific">Rubroshorea leprosula</name>
    <dbReference type="NCBI Taxonomy" id="152421"/>
    <lineage>
        <taxon>Eukaryota</taxon>
        <taxon>Viridiplantae</taxon>
        <taxon>Streptophyta</taxon>
        <taxon>Embryophyta</taxon>
        <taxon>Tracheophyta</taxon>
        <taxon>Spermatophyta</taxon>
        <taxon>Magnoliopsida</taxon>
        <taxon>eudicotyledons</taxon>
        <taxon>Gunneridae</taxon>
        <taxon>Pentapetalae</taxon>
        <taxon>rosids</taxon>
        <taxon>malvids</taxon>
        <taxon>Malvales</taxon>
        <taxon>Dipterocarpaceae</taxon>
        <taxon>Rubroshorea</taxon>
    </lineage>
</organism>
<evidence type="ECO:0000313" key="2">
    <source>
        <dbReference type="EMBL" id="GKV40353.1"/>
    </source>
</evidence>
<evidence type="ECO:0000313" key="3">
    <source>
        <dbReference type="Proteomes" id="UP001054252"/>
    </source>
</evidence>
<dbReference type="Proteomes" id="UP001054252">
    <property type="component" value="Unassembled WGS sequence"/>
</dbReference>
<feature type="transmembrane region" description="Helical" evidence="1">
    <location>
        <begin position="9"/>
        <end position="32"/>
    </location>
</feature>
<dbReference type="EMBL" id="BPVZ01000141">
    <property type="protein sequence ID" value="GKV40353.1"/>
    <property type="molecule type" value="Genomic_DNA"/>
</dbReference>
<keyword evidence="1" id="KW-1133">Transmembrane helix</keyword>
<keyword evidence="1" id="KW-0812">Transmembrane</keyword>
<sequence length="55" mass="6159">MKGLLRQNYLVLVILKLAANGGLSLMDILFFLPSWCKEIQVVLLLMLAEKLLASI</sequence>
<reference evidence="2 3" key="1">
    <citation type="journal article" date="2021" name="Commun. Biol.">
        <title>The genome of Shorea leprosula (Dipterocarpaceae) highlights the ecological relevance of drought in aseasonal tropical rainforests.</title>
        <authorList>
            <person name="Ng K.K.S."/>
            <person name="Kobayashi M.J."/>
            <person name="Fawcett J.A."/>
            <person name="Hatakeyama M."/>
            <person name="Paape T."/>
            <person name="Ng C.H."/>
            <person name="Ang C.C."/>
            <person name="Tnah L.H."/>
            <person name="Lee C.T."/>
            <person name="Nishiyama T."/>
            <person name="Sese J."/>
            <person name="O'Brien M.J."/>
            <person name="Copetti D."/>
            <person name="Mohd Noor M.I."/>
            <person name="Ong R.C."/>
            <person name="Putra M."/>
            <person name="Sireger I.Z."/>
            <person name="Indrioko S."/>
            <person name="Kosugi Y."/>
            <person name="Izuno A."/>
            <person name="Isagi Y."/>
            <person name="Lee S.L."/>
            <person name="Shimizu K.K."/>
        </authorList>
    </citation>
    <scope>NUCLEOTIDE SEQUENCE [LARGE SCALE GENOMIC DNA]</scope>
    <source>
        <strain evidence="2">214</strain>
    </source>
</reference>
<gene>
    <name evidence="2" type="ORF">SLEP1_g48010</name>
</gene>
<dbReference type="AlphaFoldDB" id="A0AAV5LUB6"/>
<keyword evidence="1" id="KW-0472">Membrane</keyword>
<protein>
    <submittedName>
        <fullName evidence="2">Uncharacterized protein</fullName>
    </submittedName>
</protein>
<name>A0AAV5LUB6_9ROSI</name>
<accession>A0AAV5LUB6</accession>
<evidence type="ECO:0000256" key="1">
    <source>
        <dbReference type="SAM" id="Phobius"/>
    </source>
</evidence>